<dbReference type="Proteomes" id="UP000521872">
    <property type="component" value="Unassembled WGS sequence"/>
</dbReference>
<dbReference type="AlphaFoldDB" id="A0A8H4QVJ3"/>
<organism evidence="7 8">
    <name type="scientific">Agrocybe pediades</name>
    <dbReference type="NCBI Taxonomy" id="84607"/>
    <lineage>
        <taxon>Eukaryota</taxon>
        <taxon>Fungi</taxon>
        <taxon>Dikarya</taxon>
        <taxon>Basidiomycota</taxon>
        <taxon>Agaricomycotina</taxon>
        <taxon>Agaricomycetes</taxon>
        <taxon>Agaricomycetidae</taxon>
        <taxon>Agaricales</taxon>
        <taxon>Agaricineae</taxon>
        <taxon>Strophariaceae</taxon>
        <taxon>Agrocybe</taxon>
    </lineage>
</organism>
<feature type="repeat" description="WD" evidence="3">
    <location>
        <begin position="677"/>
        <end position="718"/>
    </location>
</feature>
<dbReference type="Pfam" id="PF23414">
    <property type="entry name" value="Beta-prop_EML_2"/>
    <property type="match status" value="1"/>
</dbReference>
<dbReference type="InterPro" id="IPR036322">
    <property type="entry name" value="WD40_repeat_dom_sf"/>
</dbReference>
<dbReference type="PROSITE" id="PS00678">
    <property type="entry name" value="WD_REPEATS_1"/>
    <property type="match status" value="4"/>
</dbReference>
<feature type="repeat" description="WD" evidence="3">
    <location>
        <begin position="635"/>
        <end position="676"/>
    </location>
</feature>
<dbReference type="InterPro" id="IPR055442">
    <property type="entry name" value="Beta-prop_EML-like_2nd"/>
</dbReference>
<dbReference type="PANTHER" id="PTHR19879:SF9">
    <property type="entry name" value="TRANSCRIPTION INITIATION FACTOR TFIID SUBUNIT 5"/>
    <property type="match status" value="1"/>
</dbReference>
<sequence length="854" mass="95415">MDESSSHTDGPSMGPADKLENAKTNVPCCHGPIDKEKRHNLVISIDGTSNKFGSMNTNVIEHHSLLEDEHQILYYNSGIGTYARPSWTSPKFIGMVLHHKIDLAIAWDFDKTVKDAYRWISDKYESGDLIFMFGFSRGAFQVRVLSAMIEKVGLLRPGNELQIPFAYELYSDPATDELEPMGPQGSSRERVTIAERFKRTFSRKGVKVHFVGVWDTVSSIGTIRGAKMLPGTIDGMKHVCFFRHALALDERRVKFLPEYANGGKGPDEQATCGSIPHTKEVWFAGTHSDIGGGNTINTTLDRTRPPLRWMVYEAGPLGLRMSPFERDLKDDEKVAVKESLSWVWWPFEYFPFRRLTYTRKEEGKETTHSLHRGKVRKIQPGQKIHVSVVSSENYIPKASGPPLSSQEKTHFWESLREVARGVLSERRDLYERWVEVDLLNDIKTALESLLNLKGPGRPLDSITELLQRDEGLRAFYETVLAKLGEDSLDQDGKDRLIKESLSILGPTKFKFQLRPVKEVRKSIGNPQIDDRAFLDRFSQIFQTYPKLDSSATSVAFSPDGKWLASVHRDGTVRTWDPNISAQTGTWKVLPGRHSRRPAISSVTFSPDSKHLVSGSFDNTIKLWDIEKMEQVGDPWKGHTNAVRCVVFSPDGTKVVSASDDETLRLWDPKTGKEIAVLEGHEDCVQSVAFSPDGLHIASGSRDHTVRIWDARTYQQVSGPLKGHTRWIWSVAYSPNGKQIASGSLDNTIRLWDATAMVQVGEPLLGHSDCVSSVCFSPDGKLLASGSTDHTIRIWNANTGAQIGAGLRGHSDWVRSVAFSPDGKQLASAPGDGTIRIWDVESYVYLHSIGSASDL</sequence>
<keyword evidence="1 3" id="KW-0853">WD repeat</keyword>
<feature type="repeat" description="WD" evidence="3">
    <location>
        <begin position="592"/>
        <end position="633"/>
    </location>
</feature>
<dbReference type="InterPro" id="IPR001680">
    <property type="entry name" value="WD40_rpt"/>
</dbReference>
<dbReference type="Pfam" id="PF00400">
    <property type="entry name" value="WD40"/>
    <property type="match status" value="3"/>
</dbReference>
<feature type="repeat" description="WD" evidence="3">
    <location>
        <begin position="763"/>
        <end position="804"/>
    </location>
</feature>
<feature type="repeat" description="WD" evidence="3">
    <location>
        <begin position="806"/>
        <end position="847"/>
    </location>
</feature>
<name>A0A8H4QVJ3_9AGAR</name>
<evidence type="ECO:0000259" key="6">
    <source>
        <dbReference type="Pfam" id="PF23414"/>
    </source>
</evidence>
<feature type="domain" description="T6SS Phospholipase effector Tle1-like catalytic" evidence="5">
    <location>
        <begin position="40"/>
        <end position="312"/>
    </location>
</feature>
<protein>
    <recommendedName>
        <fullName evidence="9">DUF2235 domain-containing protein</fullName>
    </recommendedName>
</protein>
<evidence type="ECO:0008006" key="9">
    <source>
        <dbReference type="Google" id="ProtNLM"/>
    </source>
</evidence>
<evidence type="ECO:0000313" key="7">
    <source>
        <dbReference type="EMBL" id="KAF4618182.1"/>
    </source>
</evidence>
<dbReference type="PROSITE" id="PS50082">
    <property type="entry name" value="WD_REPEATS_2"/>
    <property type="match status" value="7"/>
</dbReference>
<dbReference type="CDD" id="cd00200">
    <property type="entry name" value="WD40"/>
    <property type="match status" value="1"/>
</dbReference>
<dbReference type="EMBL" id="JAACJL010000018">
    <property type="protein sequence ID" value="KAF4618182.1"/>
    <property type="molecule type" value="Genomic_DNA"/>
</dbReference>
<evidence type="ECO:0000256" key="1">
    <source>
        <dbReference type="ARBA" id="ARBA00022574"/>
    </source>
</evidence>
<keyword evidence="2" id="KW-0677">Repeat</keyword>
<feature type="domain" description="EML-like second beta-propeller" evidence="6">
    <location>
        <begin position="649"/>
        <end position="802"/>
    </location>
</feature>
<dbReference type="PANTHER" id="PTHR19879">
    <property type="entry name" value="TRANSCRIPTION INITIATION FACTOR TFIID"/>
    <property type="match status" value="1"/>
</dbReference>
<comment type="caution">
    <text evidence="7">The sequence shown here is derived from an EMBL/GenBank/DDBJ whole genome shotgun (WGS) entry which is preliminary data.</text>
</comment>
<evidence type="ECO:0000256" key="4">
    <source>
        <dbReference type="SAM" id="MobiDB-lite"/>
    </source>
</evidence>
<accession>A0A8H4QVJ3</accession>
<dbReference type="Pfam" id="PF09994">
    <property type="entry name" value="T6SS_Tle1-like_cat"/>
    <property type="match status" value="1"/>
</dbReference>
<dbReference type="SUPFAM" id="SSF50978">
    <property type="entry name" value="WD40 repeat-like"/>
    <property type="match status" value="1"/>
</dbReference>
<feature type="region of interest" description="Disordered" evidence="4">
    <location>
        <begin position="1"/>
        <end position="31"/>
    </location>
</feature>
<proteinExistence type="predicted"/>
<evidence type="ECO:0000256" key="3">
    <source>
        <dbReference type="PROSITE-ProRule" id="PRU00221"/>
    </source>
</evidence>
<feature type="repeat" description="WD" evidence="3">
    <location>
        <begin position="720"/>
        <end position="752"/>
    </location>
</feature>
<dbReference type="Gene3D" id="2.130.10.10">
    <property type="entry name" value="YVTN repeat-like/Quinoprotein amine dehydrogenase"/>
    <property type="match status" value="3"/>
</dbReference>
<dbReference type="InterPro" id="IPR015943">
    <property type="entry name" value="WD40/YVTN_repeat-like_dom_sf"/>
</dbReference>
<dbReference type="InterPro" id="IPR018712">
    <property type="entry name" value="Tle1-like_cat"/>
</dbReference>
<gene>
    <name evidence="7" type="ORF">D9613_011510</name>
</gene>
<dbReference type="SMART" id="SM00320">
    <property type="entry name" value="WD40"/>
    <property type="match status" value="7"/>
</dbReference>
<evidence type="ECO:0000259" key="5">
    <source>
        <dbReference type="Pfam" id="PF09994"/>
    </source>
</evidence>
<reference evidence="7 8" key="1">
    <citation type="submission" date="2019-12" db="EMBL/GenBank/DDBJ databases">
        <authorList>
            <person name="Floudas D."/>
            <person name="Bentzer J."/>
            <person name="Ahren D."/>
            <person name="Johansson T."/>
            <person name="Persson P."/>
            <person name="Tunlid A."/>
        </authorList>
    </citation>
    <scope>NUCLEOTIDE SEQUENCE [LARGE SCALE GENOMIC DNA]</scope>
    <source>
        <strain evidence="7 8">CBS 102.39</strain>
    </source>
</reference>
<dbReference type="PRINTS" id="PR00320">
    <property type="entry name" value="GPROTEINBRPT"/>
</dbReference>
<dbReference type="InterPro" id="IPR019775">
    <property type="entry name" value="WD40_repeat_CS"/>
</dbReference>
<dbReference type="PROSITE" id="PS50294">
    <property type="entry name" value="WD_REPEATS_REGION"/>
    <property type="match status" value="7"/>
</dbReference>
<evidence type="ECO:0000313" key="8">
    <source>
        <dbReference type="Proteomes" id="UP000521872"/>
    </source>
</evidence>
<dbReference type="InterPro" id="IPR020472">
    <property type="entry name" value="WD40_PAC1"/>
</dbReference>
<evidence type="ECO:0000256" key="2">
    <source>
        <dbReference type="ARBA" id="ARBA00022737"/>
    </source>
</evidence>
<feature type="repeat" description="WD" evidence="3">
    <location>
        <begin position="544"/>
        <end position="576"/>
    </location>
</feature>
<keyword evidence="8" id="KW-1185">Reference proteome</keyword>